<dbReference type="Proteomes" id="UP000624404">
    <property type="component" value="Unassembled WGS sequence"/>
</dbReference>
<dbReference type="PROSITE" id="PS51725">
    <property type="entry name" value="ABM"/>
    <property type="match status" value="1"/>
</dbReference>
<dbReference type="InterPro" id="IPR007138">
    <property type="entry name" value="ABM_dom"/>
</dbReference>
<gene>
    <name evidence="2" type="ORF">SCLTRI_LOCUS3969</name>
</gene>
<evidence type="ECO:0000313" key="2">
    <source>
        <dbReference type="EMBL" id="CAD6444177.1"/>
    </source>
</evidence>
<dbReference type="AlphaFoldDB" id="A0A8H2VST0"/>
<accession>A0A8H2VST0</accession>
<dbReference type="PANTHER" id="PTHR40624">
    <property type="entry name" value="BIOSYNTHESIS MONOOXYGENASE, PUTATIVE (AFU_ORTHOLOGUE AFUA_1G12025)-RELATED"/>
    <property type="match status" value="1"/>
</dbReference>
<protein>
    <submittedName>
        <fullName evidence="2">125f923d-4244-4c9f-8a2e-43631b9fe8e2</fullName>
    </submittedName>
</protein>
<feature type="domain" description="ABM" evidence="1">
    <location>
        <begin position="9"/>
        <end position="105"/>
    </location>
</feature>
<name>A0A8H2VST0_9HELO</name>
<comment type="caution">
    <text evidence="2">The sequence shown here is derived from an EMBL/GenBank/DDBJ whole genome shotgun (WGS) entry which is preliminary data.</text>
</comment>
<reference evidence="2" key="1">
    <citation type="submission" date="2020-10" db="EMBL/GenBank/DDBJ databases">
        <authorList>
            <person name="Kusch S."/>
        </authorList>
    </citation>
    <scope>NUCLEOTIDE SEQUENCE</scope>
    <source>
        <strain evidence="2">SwB9</strain>
    </source>
</reference>
<sequence>MASFGPNTIAQVVTVTPKPDKLEEALAQGVKFAKAVEDAEPGCLVYKVSKTKPLTGDGPEQVVMTMVFKDEAALKAHEESAHVQTYKAEGKTADLLTGLPDARVIIPAGGFTRA</sequence>
<dbReference type="Pfam" id="PF03992">
    <property type="entry name" value="ABM"/>
    <property type="match status" value="1"/>
</dbReference>
<dbReference type="InterPro" id="IPR011008">
    <property type="entry name" value="Dimeric_a/b-barrel"/>
</dbReference>
<dbReference type="Gene3D" id="3.30.70.100">
    <property type="match status" value="1"/>
</dbReference>
<dbReference type="PANTHER" id="PTHR40624:SF1">
    <property type="entry name" value="BIOSYNTHESIS MONOOXYGENASE, PUTATIVE (AFU_ORTHOLOGUE AFUA_1G12025)-RELATED"/>
    <property type="match status" value="1"/>
</dbReference>
<organism evidence="2 3">
    <name type="scientific">Sclerotinia trifoliorum</name>
    <dbReference type="NCBI Taxonomy" id="28548"/>
    <lineage>
        <taxon>Eukaryota</taxon>
        <taxon>Fungi</taxon>
        <taxon>Dikarya</taxon>
        <taxon>Ascomycota</taxon>
        <taxon>Pezizomycotina</taxon>
        <taxon>Leotiomycetes</taxon>
        <taxon>Helotiales</taxon>
        <taxon>Sclerotiniaceae</taxon>
        <taxon>Sclerotinia</taxon>
    </lineage>
</organism>
<keyword evidence="3" id="KW-1185">Reference proteome</keyword>
<dbReference type="EMBL" id="CAJHIA010000011">
    <property type="protein sequence ID" value="CAD6444177.1"/>
    <property type="molecule type" value="Genomic_DNA"/>
</dbReference>
<evidence type="ECO:0000259" key="1">
    <source>
        <dbReference type="PROSITE" id="PS51725"/>
    </source>
</evidence>
<dbReference type="SUPFAM" id="SSF54909">
    <property type="entry name" value="Dimeric alpha+beta barrel"/>
    <property type="match status" value="1"/>
</dbReference>
<proteinExistence type="predicted"/>
<evidence type="ECO:0000313" key="3">
    <source>
        <dbReference type="Proteomes" id="UP000624404"/>
    </source>
</evidence>
<dbReference type="OrthoDB" id="10011777at2759"/>